<organism evidence="1 2">
    <name type="scientific">Mycolicibacterium fallax</name>
    <name type="common">Mycobacterium fallax</name>
    <dbReference type="NCBI Taxonomy" id="1793"/>
    <lineage>
        <taxon>Bacteria</taxon>
        <taxon>Bacillati</taxon>
        <taxon>Actinomycetota</taxon>
        <taxon>Actinomycetes</taxon>
        <taxon>Mycobacteriales</taxon>
        <taxon>Mycobacteriaceae</taxon>
        <taxon>Mycolicibacterium</taxon>
    </lineage>
</organism>
<dbReference type="Proteomes" id="UP000193484">
    <property type="component" value="Unassembled WGS sequence"/>
</dbReference>
<comment type="caution">
    <text evidence="1">The sequence shown here is derived from an EMBL/GenBank/DDBJ whole genome shotgun (WGS) entry which is preliminary data.</text>
</comment>
<dbReference type="InterPro" id="IPR023346">
    <property type="entry name" value="Lysozyme-like_dom_sf"/>
</dbReference>
<gene>
    <name evidence="1" type="ORF">AWC04_00080</name>
</gene>
<dbReference type="EMBL" id="LQOJ01000012">
    <property type="protein sequence ID" value="ORV09006.1"/>
    <property type="molecule type" value="Genomic_DNA"/>
</dbReference>
<reference evidence="1 2" key="1">
    <citation type="submission" date="2016-01" db="EMBL/GenBank/DDBJ databases">
        <title>The new phylogeny of the genus Mycobacterium.</title>
        <authorList>
            <person name="Tarcisio F."/>
            <person name="Conor M."/>
            <person name="Antonella G."/>
            <person name="Elisabetta G."/>
            <person name="Giulia F.S."/>
            <person name="Sara T."/>
            <person name="Anna F."/>
            <person name="Clotilde B."/>
            <person name="Roberto B."/>
            <person name="Veronica D.S."/>
            <person name="Fabio R."/>
            <person name="Monica P."/>
            <person name="Olivier J."/>
            <person name="Enrico T."/>
            <person name="Nicola S."/>
        </authorList>
    </citation>
    <scope>NUCLEOTIDE SEQUENCE [LARGE SCALE GENOMIC DNA]</scope>
    <source>
        <strain evidence="1 2">DSM 44179</strain>
    </source>
</reference>
<evidence type="ECO:0000313" key="2">
    <source>
        <dbReference type="Proteomes" id="UP000193484"/>
    </source>
</evidence>
<evidence type="ECO:0008006" key="3">
    <source>
        <dbReference type="Google" id="ProtNLM"/>
    </source>
</evidence>
<name>A0A1X1RLP3_MYCFA</name>
<protein>
    <recommendedName>
        <fullName evidence="3">Transglycosylase SLT domain-containing protein</fullName>
    </recommendedName>
</protein>
<dbReference type="SUPFAM" id="SSF53955">
    <property type="entry name" value="Lysozyme-like"/>
    <property type="match status" value="1"/>
</dbReference>
<dbReference type="STRING" id="1793.AWC04_00080"/>
<dbReference type="AlphaFoldDB" id="A0A1X1RLP3"/>
<keyword evidence="2" id="KW-1185">Reference proteome</keyword>
<accession>A0A1X1RLP3</accession>
<proteinExistence type="predicted"/>
<sequence>MTGVIHQAIADVEALGLSTHTPQGKRALIEAVERRLRETQNTVADGRADAATHAASADTTAAGYGGISPAGAGGLPGMGAMPGGGMPGMGGGMPGGLGSLSPASALSGLTGMASGLSALGKSDTEGWRDASDRGRGFGKAQVERIAEKEVQFDRKAFPGGEKAYIGYINQMLDAQGVTDPAARKRWMTGYLTATYRESSYNPLAINLSDSNAHGRPASDSMPWNSSRGGAQTIPATFAAYHQAGTSRNIYDPVANLCASRNYVMARYGVAADGSNLSKVAQFNPNVSGHGY</sequence>
<evidence type="ECO:0000313" key="1">
    <source>
        <dbReference type="EMBL" id="ORV09006.1"/>
    </source>
</evidence>